<keyword evidence="1" id="KW-0472">Membrane</keyword>
<dbReference type="Proteomes" id="UP000052943">
    <property type="component" value="Unassembled WGS sequence"/>
</dbReference>
<keyword evidence="1" id="KW-0812">Transmembrane</keyword>
<evidence type="ECO:0000313" key="2">
    <source>
        <dbReference type="EMBL" id="KUF78913.1"/>
    </source>
</evidence>
<dbReference type="SUPFAM" id="SSF49695">
    <property type="entry name" value="gamma-Crystallin-like"/>
    <property type="match status" value="1"/>
</dbReference>
<feature type="transmembrane region" description="Helical" evidence="1">
    <location>
        <begin position="21"/>
        <end position="44"/>
    </location>
</feature>
<dbReference type="EMBL" id="LNFO01005092">
    <property type="protein sequence ID" value="KUF78913.1"/>
    <property type="molecule type" value="Genomic_DNA"/>
</dbReference>
<reference evidence="2 3" key="1">
    <citation type="submission" date="2015-11" db="EMBL/GenBank/DDBJ databases">
        <title>Genomes and virulence difference between two physiological races of Phytophthora nicotianae.</title>
        <authorList>
            <person name="Liu H."/>
            <person name="Ma X."/>
            <person name="Yu H."/>
            <person name="Fang D."/>
            <person name="Li Y."/>
            <person name="Wang X."/>
            <person name="Wang W."/>
            <person name="Dong Y."/>
            <person name="Xiao B."/>
        </authorList>
    </citation>
    <scope>NUCLEOTIDE SEQUENCE [LARGE SCALE GENOMIC DNA]</scope>
    <source>
        <strain evidence="3">race 0</strain>
    </source>
</reference>
<evidence type="ECO:0000313" key="3">
    <source>
        <dbReference type="Proteomes" id="UP000052943"/>
    </source>
</evidence>
<sequence>MLSLSDWRNWIQTNISMGKFQALRVALVATTIAIMSTNAAHIYLFDGPNLNGHYVDWSFSETQRCYSVPCFNDRAHSLQFRKLPAGGRLVLYEDTGCQGKYYKIAGSRGEVRYKDGAFEFGLSSFMIWSTGIYATNGMVNICEDSDRRRLNTNSTDIQ</sequence>
<dbReference type="AlphaFoldDB" id="A0A0W8C4D7"/>
<accession>A0A0W8C4D7</accession>
<dbReference type="Gene3D" id="2.60.20.10">
    <property type="entry name" value="Crystallins"/>
    <property type="match status" value="1"/>
</dbReference>
<dbReference type="OrthoDB" id="88543at2759"/>
<comment type="caution">
    <text evidence="2">The sequence shown here is derived from an EMBL/GenBank/DDBJ whole genome shotgun (WGS) entry which is preliminary data.</text>
</comment>
<evidence type="ECO:0000256" key="1">
    <source>
        <dbReference type="SAM" id="Phobius"/>
    </source>
</evidence>
<proteinExistence type="predicted"/>
<name>A0A0W8C4D7_PHYNI</name>
<protein>
    <submittedName>
        <fullName evidence="2">Uncharacterized protein</fullName>
    </submittedName>
</protein>
<gene>
    <name evidence="2" type="ORF">AM587_10006820</name>
</gene>
<dbReference type="InterPro" id="IPR011024">
    <property type="entry name" value="G_crystallin-like"/>
</dbReference>
<organism evidence="2 3">
    <name type="scientific">Phytophthora nicotianae</name>
    <name type="common">Potato buckeye rot agent</name>
    <name type="synonym">Phytophthora parasitica</name>
    <dbReference type="NCBI Taxonomy" id="4792"/>
    <lineage>
        <taxon>Eukaryota</taxon>
        <taxon>Sar</taxon>
        <taxon>Stramenopiles</taxon>
        <taxon>Oomycota</taxon>
        <taxon>Peronosporomycetes</taxon>
        <taxon>Peronosporales</taxon>
        <taxon>Peronosporaceae</taxon>
        <taxon>Phytophthora</taxon>
    </lineage>
</organism>
<keyword evidence="1" id="KW-1133">Transmembrane helix</keyword>